<evidence type="ECO:0000256" key="4">
    <source>
        <dbReference type="ARBA" id="ARBA00023027"/>
    </source>
</evidence>
<dbReference type="InterPro" id="IPR000631">
    <property type="entry name" value="CARKD"/>
</dbReference>
<dbReference type="GO" id="GO:0052856">
    <property type="term" value="F:NAD(P)HX epimerase activity"/>
    <property type="evidence" value="ECO:0007669"/>
    <property type="project" value="TreeGrafter"/>
</dbReference>
<evidence type="ECO:0000256" key="5">
    <source>
        <dbReference type="ARBA" id="ARBA00023239"/>
    </source>
</evidence>
<dbReference type="InterPro" id="IPR029056">
    <property type="entry name" value="Ribokinase-like"/>
</dbReference>
<keyword evidence="1" id="KW-0547">Nucleotide-binding</keyword>
<keyword evidence="4" id="KW-0520">NAD</keyword>
<dbReference type="GO" id="GO:0110051">
    <property type="term" value="P:metabolite repair"/>
    <property type="evidence" value="ECO:0007669"/>
    <property type="project" value="TreeGrafter"/>
</dbReference>
<reference evidence="7 8" key="1">
    <citation type="submission" date="2015-09" db="EMBL/GenBank/DDBJ databases">
        <title>Complete genome sequence of Defluviimonas alba cai42t isolated from an oilfield in Xinjiang.</title>
        <authorList>
            <person name="Geng S."/>
            <person name="Pan X."/>
            <person name="Wu X."/>
        </authorList>
    </citation>
    <scope>NUCLEOTIDE SEQUENCE [LARGE SCALE GENOMIC DNA]</scope>
    <source>
        <strain evidence="8">cai42</strain>
    </source>
</reference>
<feature type="domain" description="YjeF C-terminal" evidence="6">
    <location>
        <begin position="9"/>
        <end position="205"/>
    </location>
</feature>
<dbReference type="Pfam" id="PF01256">
    <property type="entry name" value="Carb_kinase"/>
    <property type="match status" value="1"/>
</dbReference>
<evidence type="ECO:0000256" key="2">
    <source>
        <dbReference type="ARBA" id="ARBA00022840"/>
    </source>
</evidence>
<name>A0A159Z456_9RHOB</name>
<proteinExistence type="predicted"/>
<dbReference type="Gene3D" id="3.40.1190.20">
    <property type="match status" value="1"/>
</dbReference>
<dbReference type="STRING" id="1335048.AKL17_2645"/>
<dbReference type="GO" id="GO:0052855">
    <property type="term" value="F:ADP-dependent NAD(P)H-hydrate dehydratase activity"/>
    <property type="evidence" value="ECO:0007669"/>
    <property type="project" value="TreeGrafter"/>
</dbReference>
<keyword evidence="7" id="KW-0808">Transferase</keyword>
<accession>A0A159Z456</accession>
<protein>
    <submittedName>
        <fullName evidence="7">Carbohydrate kinase, YjeF-related protein</fullName>
    </submittedName>
</protein>
<organism evidence="7 8">
    <name type="scientific">Frigidibacter mobilis</name>
    <dbReference type="NCBI Taxonomy" id="1335048"/>
    <lineage>
        <taxon>Bacteria</taxon>
        <taxon>Pseudomonadati</taxon>
        <taxon>Pseudomonadota</taxon>
        <taxon>Alphaproteobacteria</taxon>
        <taxon>Rhodobacterales</taxon>
        <taxon>Paracoccaceae</taxon>
        <taxon>Frigidibacter</taxon>
    </lineage>
</organism>
<evidence type="ECO:0000256" key="3">
    <source>
        <dbReference type="ARBA" id="ARBA00022857"/>
    </source>
</evidence>
<dbReference type="Proteomes" id="UP000076128">
    <property type="component" value="Chromosome"/>
</dbReference>
<dbReference type="GO" id="GO:0016301">
    <property type="term" value="F:kinase activity"/>
    <property type="evidence" value="ECO:0007669"/>
    <property type="project" value="UniProtKB-KW"/>
</dbReference>
<dbReference type="EMBL" id="CP012661">
    <property type="protein sequence ID" value="AMY69886.1"/>
    <property type="molecule type" value="Genomic_DNA"/>
</dbReference>
<dbReference type="GO" id="GO:0005524">
    <property type="term" value="F:ATP binding"/>
    <property type="evidence" value="ECO:0007669"/>
    <property type="project" value="UniProtKB-KW"/>
</dbReference>
<evidence type="ECO:0000259" key="6">
    <source>
        <dbReference type="PROSITE" id="PS51383"/>
    </source>
</evidence>
<dbReference type="AlphaFoldDB" id="A0A159Z456"/>
<dbReference type="PANTHER" id="PTHR12592">
    <property type="entry name" value="ATP-DEPENDENT (S)-NAD(P)H-HYDRATE DEHYDRATASE FAMILY MEMBER"/>
    <property type="match status" value="1"/>
</dbReference>
<sequence length="205" mass="21537">MSRDIDVCDLIGPPAGLAKRSGHKYRHGHALILSGGVGRGGAARLAARGALRIGAGLVTVACPASALIENAARLDAIMLRPLRGRPKRKLWRRCWRIAVSTRSALARAGVERARELVPVALRARRATLLDADALTALAGDPELFALLHASCVLTPHAGEFARLFPDIAERLAAPATTGPAYSKVDATREAAARAGCTVLLKGPIP</sequence>
<dbReference type="PROSITE" id="PS51383">
    <property type="entry name" value="YJEF_C_3"/>
    <property type="match status" value="1"/>
</dbReference>
<keyword evidence="2" id="KW-0067">ATP-binding</keyword>
<keyword evidence="3" id="KW-0521">NADP</keyword>
<keyword evidence="7" id="KW-0418">Kinase</keyword>
<dbReference type="PATRIC" id="fig|1335048.3.peg.2756"/>
<evidence type="ECO:0000313" key="8">
    <source>
        <dbReference type="Proteomes" id="UP000076128"/>
    </source>
</evidence>
<keyword evidence="8" id="KW-1185">Reference proteome</keyword>
<dbReference type="PANTHER" id="PTHR12592:SF0">
    <property type="entry name" value="ATP-DEPENDENT (S)-NAD(P)H-HYDRATE DEHYDRATASE"/>
    <property type="match status" value="1"/>
</dbReference>
<gene>
    <name evidence="7" type="ORF">AKL17_2645</name>
</gene>
<keyword evidence="5" id="KW-0456">Lyase</keyword>
<evidence type="ECO:0000313" key="7">
    <source>
        <dbReference type="EMBL" id="AMY69886.1"/>
    </source>
</evidence>
<evidence type="ECO:0000256" key="1">
    <source>
        <dbReference type="ARBA" id="ARBA00022741"/>
    </source>
</evidence>
<dbReference type="KEGG" id="daa:AKL17_2645"/>
<dbReference type="SUPFAM" id="SSF53613">
    <property type="entry name" value="Ribokinase-like"/>
    <property type="match status" value="1"/>
</dbReference>